<dbReference type="GO" id="GO:0004176">
    <property type="term" value="F:ATP-dependent peptidase activity"/>
    <property type="evidence" value="ECO:0007669"/>
    <property type="project" value="InterPro"/>
</dbReference>
<dbReference type="GO" id="GO:0005524">
    <property type="term" value="F:ATP binding"/>
    <property type="evidence" value="ECO:0007669"/>
    <property type="project" value="UniProtKB-KW"/>
</dbReference>
<name>A0A2T2XLX5_9FIRM</name>
<keyword evidence="6" id="KW-0862">Zinc</keyword>
<organism evidence="10 11">
    <name type="scientific">Sulfobacillus benefaciens</name>
    <dbReference type="NCBI Taxonomy" id="453960"/>
    <lineage>
        <taxon>Bacteria</taxon>
        <taxon>Bacillati</taxon>
        <taxon>Bacillota</taxon>
        <taxon>Clostridia</taxon>
        <taxon>Eubacteriales</taxon>
        <taxon>Clostridiales Family XVII. Incertae Sedis</taxon>
        <taxon>Sulfobacillus</taxon>
    </lineage>
</organism>
<keyword evidence="8" id="KW-0067">ATP-binding</keyword>
<dbReference type="GO" id="GO:0016887">
    <property type="term" value="F:ATP hydrolysis activity"/>
    <property type="evidence" value="ECO:0007669"/>
    <property type="project" value="InterPro"/>
</dbReference>
<dbReference type="InterPro" id="IPR027417">
    <property type="entry name" value="P-loop_NTPase"/>
</dbReference>
<reference evidence="10 11" key="1">
    <citation type="journal article" date="2014" name="BMC Genomics">
        <title>Comparison of environmental and isolate Sulfobacillus genomes reveals diverse carbon, sulfur, nitrogen, and hydrogen metabolisms.</title>
        <authorList>
            <person name="Justice N.B."/>
            <person name="Norman A."/>
            <person name="Brown C.T."/>
            <person name="Singh A."/>
            <person name="Thomas B.C."/>
            <person name="Banfield J.F."/>
        </authorList>
    </citation>
    <scope>NUCLEOTIDE SEQUENCE [LARGE SCALE GENOMIC DNA]</scope>
    <source>
        <strain evidence="10">AMDSBA4</strain>
    </source>
</reference>
<dbReference type="InterPro" id="IPR003959">
    <property type="entry name" value="ATPase_AAA_core"/>
</dbReference>
<evidence type="ECO:0000256" key="8">
    <source>
        <dbReference type="RuleBase" id="RU003651"/>
    </source>
</evidence>
<evidence type="ECO:0000256" key="5">
    <source>
        <dbReference type="ARBA" id="ARBA00022801"/>
    </source>
</evidence>
<comment type="similarity">
    <text evidence="2">In the C-terminal section; belongs to the peptidase M41 family.</text>
</comment>
<protein>
    <submittedName>
        <fullName evidence="10">ATPase</fullName>
    </submittedName>
</protein>
<dbReference type="Pfam" id="PF00004">
    <property type="entry name" value="AAA"/>
    <property type="match status" value="1"/>
</dbReference>
<dbReference type="Gene3D" id="1.20.58.760">
    <property type="entry name" value="Peptidase M41"/>
    <property type="match status" value="1"/>
</dbReference>
<dbReference type="SUPFAM" id="SSF140990">
    <property type="entry name" value="FtsH protease domain-like"/>
    <property type="match status" value="1"/>
</dbReference>
<sequence length="502" mass="54523">MIKSAIIGVIAALLAFLLWNGIDVWPVILILGLVAALTYTGVWNKVVQARHGRQVTVGSTTRVTFNDIGGQTTAKNELKEALEFVRNPERIQDLGIRPLKGILLTGPPGTGKTMLAKAAAEYTDSAFLSASGSEFVEMYAGVGAQRVRQLFVEARQLAKRQGQANAIIFIDEIEVMAGKRGQHHSHLEYDQTLNQLLVEMDGMGTSETVRILVMAATNRGDLLDPALLRPGRFDRQVRVDLPDREGRLAILALHTRNKPLASDVDLARVAQETFGFSGAHLESVCNEAAIMALRDNSPAISDRHLMDAIDKVLLGERLDRNLRAGELNRVAVHEGGHALVAEVVNPGSVSSVTISPRGMALGFVRQSPEDDRLIQTVTELKADIQVCLAGSTAERIILGEQSTGAANDFEKAWDIARRMVLSGLSSLGVVHEEALSPESLYQAIQDIITQQQAEVDRIIIDRAPHLRHLAQKLLEAETLSGDAVRSMVHKTDHLALGEATSA</sequence>
<dbReference type="PROSITE" id="PS00674">
    <property type="entry name" value="AAA"/>
    <property type="match status" value="1"/>
</dbReference>
<evidence type="ECO:0000313" key="10">
    <source>
        <dbReference type="EMBL" id="PSR35502.1"/>
    </source>
</evidence>
<keyword evidence="3" id="KW-0645">Protease</keyword>
<evidence type="ECO:0000313" key="11">
    <source>
        <dbReference type="Proteomes" id="UP000242972"/>
    </source>
</evidence>
<evidence type="ECO:0000256" key="4">
    <source>
        <dbReference type="ARBA" id="ARBA00022723"/>
    </source>
</evidence>
<comment type="similarity">
    <text evidence="8">Belongs to the AAA ATPase family.</text>
</comment>
<dbReference type="InterPro" id="IPR003960">
    <property type="entry name" value="ATPase_AAA_CS"/>
</dbReference>
<dbReference type="InterPro" id="IPR003593">
    <property type="entry name" value="AAA+_ATPase"/>
</dbReference>
<dbReference type="SUPFAM" id="SSF52540">
    <property type="entry name" value="P-loop containing nucleoside triphosphate hydrolases"/>
    <property type="match status" value="1"/>
</dbReference>
<dbReference type="GO" id="GO:0030163">
    <property type="term" value="P:protein catabolic process"/>
    <property type="evidence" value="ECO:0007669"/>
    <property type="project" value="TreeGrafter"/>
</dbReference>
<dbReference type="Pfam" id="PF01434">
    <property type="entry name" value="Peptidase_M41"/>
    <property type="match status" value="1"/>
</dbReference>
<keyword evidence="7" id="KW-0482">Metalloprotease</keyword>
<dbReference type="Proteomes" id="UP000242972">
    <property type="component" value="Unassembled WGS sequence"/>
</dbReference>
<gene>
    <name evidence="10" type="ORF">C7B46_00480</name>
</gene>
<keyword evidence="5" id="KW-0378">Hydrolase</keyword>
<feature type="domain" description="AAA+ ATPase" evidence="9">
    <location>
        <begin position="98"/>
        <end position="243"/>
    </location>
</feature>
<dbReference type="PANTHER" id="PTHR23076">
    <property type="entry name" value="METALLOPROTEASE M41 FTSH"/>
    <property type="match status" value="1"/>
</dbReference>
<evidence type="ECO:0000256" key="6">
    <source>
        <dbReference type="ARBA" id="ARBA00022833"/>
    </source>
</evidence>
<comment type="caution">
    <text evidence="10">The sequence shown here is derived from an EMBL/GenBank/DDBJ whole genome shotgun (WGS) entry which is preliminary data.</text>
</comment>
<evidence type="ECO:0000256" key="7">
    <source>
        <dbReference type="ARBA" id="ARBA00023049"/>
    </source>
</evidence>
<keyword evidence="8" id="KW-0547">Nucleotide-binding</keyword>
<dbReference type="EMBL" id="PXYW01000001">
    <property type="protein sequence ID" value="PSR35502.1"/>
    <property type="molecule type" value="Genomic_DNA"/>
</dbReference>
<comment type="cofactor">
    <cofactor evidence="1">
        <name>Zn(2+)</name>
        <dbReference type="ChEBI" id="CHEBI:29105"/>
    </cofactor>
</comment>
<dbReference type="InterPro" id="IPR041569">
    <property type="entry name" value="AAA_lid_3"/>
</dbReference>
<accession>A0A2T2XLX5</accession>
<evidence type="ECO:0000256" key="3">
    <source>
        <dbReference type="ARBA" id="ARBA00022670"/>
    </source>
</evidence>
<evidence type="ECO:0000256" key="2">
    <source>
        <dbReference type="ARBA" id="ARBA00010044"/>
    </source>
</evidence>
<dbReference type="FunFam" id="3.40.50.300:FF:002568">
    <property type="entry name" value="Cell division protein (FtsH)"/>
    <property type="match status" value="1"/>
</dbReference>
<proteinExistence type="inferred from homology"/>
<dbReference type="FunFam" id="1.10.8.60:FF:000001">
    <property type="entry name" value="ATP-dependent zinc metalloprotease FtsH"/>
    <property type="match status" value="1"/>
</dbReference>
<dbReference type="GO" id="GO:0006508">
    <property type="term" value="P:proteolysis"/>
    <property type="evidence" value="ECO:0007669"/>
    <property type="project" value="UniProtKB-KW"/>
</dbReference>
<dbReference type="InterPro" id="IPR000642">
    <property type="entry name" value="Peptidase_M41"/>
</dbReference>
<dbReference type="GO" id="GO:0004222">
    <property type="term" value="F:metalloendopeptidase activity"/>
    <property type="evidence" value="ECO:0007669"/>
    <property type="project" value="InterPro"/>
</dbReference>
<evidence type="ECO:0000256" key="1">
    <source>
        <dbReference type="ARBA" id="ARBA00001947"/>
    </source>
</evidence>
<evidence type="ECO:0000259" key="9">
    <source>
        <dbReference type="SMART" id="SM00382"/>
    </source>
</evidence>
<dbReference type="Gene3D" id="1.10.8.60">
    <property type="match status" value="1"/>
</dbReference>
<dbReference type="Pfam" id="PF17862">
    <property type="entry name" value="AAA_lid_3"/>
    <property type="match status" value="1"/>
</dbReference>
<dbReference type="InterPro" id="IPR037219">
    <property type="entry name" value="Peptidase_M41-like"/>
</dbReference>
<dbReference type="Gene3D" id="3.40.50.300">
    <property type="entry name" value="P-loop containing nucleotide triphosphate hydrolases"/>
    <property type="match status" value="1"/>
</dbReference>
<dbReference type="SMART" id="SM00382">
    <property type="entry name" value="AAA"/>
    <property type="match status" value="1"/>
</dbReference>
<dbReference type="GO" id="GO:0046872">
    <property type="term" value="F:metal ion binding"/>
    <property type="evidence" value="ECO:0007669"/>
    <property type="project" value="UniProtKB-KW"/>
</dbReference>
<dbReference type="AlphaFoldDB" id="A0A2T2XLX5"/>
<dbReference type="GO" id="GO:0005886">
    <property type="term" value="C:plasma membrane"/>
    <property type="evidence" value="ECO:0007669"/>
    <property type="project" value="TreeGrafter"/>
</dbReference>
<dbReference type="PANTHER" id="PTHR23076:SF97">
    <property type="entry name" value="ATP-DEPENDENT ZINC METALLOPROTEASE YME1L1"/>
    <property type="match status" value="1"/>
</dbReference>
<keyword evidence="4" id="KW-0479">Metal-binding</keyword>